<sequence>MSTNIGSPAPLDSTENFDSKAAQFMETRQAQKC</sequence>
<protein>
    <submittedName>
        <fullName evidence="1">Uncharacterized protein</fullName>
    </submittedName>
</protein>
<gene>
    <name evidence="1" type="ORF">SHM7688_03912</name>
</gene>
<dbReference type="AlphaFoldDB" id="A0A0P1FF09"/>
<evidence type="ECO:0000313" key="1">
    <source>
        <dbReference type="EMBL" id="CUH54441.1"/>
    </source>
</evidence>
<dbReference type="EMBL" id="CYPW01000041">
    <property type="protein sequence ID" value="CUH54441.1"/>
    <property type="molecule type" value="Genomic_DNA"/>
</dbReference>
<proteinExistence type="predicted"/>
<accession>A0A0P1FF09</accession>
<evidence type="ECO:0000313" key="2">
    <source>
        <dbReference type="Proteomes" id="UP000054823"/>
    </source>
</evidence>
<dbReference type="Proteomes" id="UP000054823">
    <property type="component" value="Unassembled WGS sequence"/>
</dbReference>
<reference evidence="1 2" key="1">
    <citation type="submission" date="2015-09" db="EMBL/GenBank/DDBJ databases">
        <authorList>
            <consortium name="Swine Surveillance"/>
        </authorList>
    </citation>
    <scope>NUCLEOTIDE SEQUENCE [LARGE SCALE GENOMIC DNA]</scope>
    <source>
        <strain evidence="1 2">CECT 7688</strain>
    </source>
</reference>
<organism evidence="1 2">
    <name type="scientific">Shimia marina</name>
    <dbReference type="NCBI Taxonomy" id="321267"/>
    <lineage>
        <taxon>Bacteria</taxon>
        <taxon>Pseudomonadati</taxon>
        <taxon>Pseudomonadota</taxon>
        <taxon>Alphaproteobacteria</taxon>
        <taxon>Rhodobacterales</taxon>
        <taxon>Roseobacteraceae</taxon>
    </lineage>
</organism>
<keyword evidence="2" id="KW-1185">Reference proteome</keyword>
<dbReference type="STRING" id="321267.SHM7688_03912"/>
<name>A0A0P1FF09_9RHOB</name>